<comment type="caution">
    <text evidence="8">The sequence shown here is derived from an EMBL/GenBank/DDBJ whole genome shotgun (WGS) entry which is preliminary data.</text>
</comment>
<evidence type="ECO:0000313" key="9">
    <source>
        <dbReference type="Proteomes" id="UP000480151"/>
    </source>
</evidence>
<dbReference type="AlphaFoldDB" id="A0A6M1PC86"/>
<evidence type="ECO:0000256" key="3">
    <source>
        <dbReference type="ARBA" id="ARBA00022692"/>
    </source>
</evidence>
<proteinExistence type="predicted"/>
<feature type="domain" description="Cytochrome b561 bacterial/Ni-hydrogenase" evidence="7">
    <location>
        <begin position="6"/>
        <end position="143"/>
    </location>
</feature>
<dbReference type="SUPFAM" id="SSF81342">
    <property type="entry name" value="Transmembrane di-heme cytochromes"/>
    <property type="match status" value="1"/>
</dbReference>
<feature type="transmembrane region" description="Helical" evidence="6">
    <location>
        <begin position="44"/>
        <end position="65"/>
    </location>
</feature>
<dbReference type="Gene3D" id="1.20.950.20">
    <property type="entry name" value="Transmembrane di-heme cytochromes, Chain C"/>
    <property type="match status" value="1"/>
</dbReference>
<feature type="transmembrane region" description="Helical" evidence="6">
    <location>
        <begin position="124"/>
        <end position="143"/>
    </location>
</feature>
<reference evidence="8 9" key="1">
    <citation type="submission" date="2020-02" db="EMBL/GenBank/DDBJ databases">
        <authorList>
            <person name="Gao J."/>
            <person name="Sun J."/>
        </authorList>
    </citation>
    <scope>NUCLEOTIDE SEQUENCE [LARGE SCALE GENOMIC DNA]</scope>
    <source>
        <strain evidence="8 9">7124</strain>
    </source>
</reference>
<keyword evidence="4 6" id="KW-1133">Transmembrane helix</keyword>
<evidence type="ECO:0000259" key="7">
    <source>
        <dbReference type="Pfam" id="PF01292"/>
    </source>
</evidence>
<dbReference type="Proteomes" id="UP000480151">
    <property type="component" value="Unassembled WGS sequence"/>
</dbReference>
<accession>A0A6M1PC86</accession>
<dbReference type="InterPro" id="IPR011577">
    <property type="entry name" value="Cyt_b561_bac/Ni-Hgenase"/>
</dbReference>
<gene>
    <name evidence="8" type="ORF">G5B47_00050</name>
</gene>
<evidence type="ECO:0000313" key="8">
    <source>
        <dbReference type="EMBL" id="NGM80797.1"/>
    </source>
</evidence>
<dbReference type="Pfam" id="PF01292">
    <property type="entry name" value="Ni_hydr_CYTB"/>
    <property type="match status" value="1"/>
</dbReference>
<dbReference type="GO" id="GO:0022904">
    <property type="term" value="P:respiratory electron transport chain"/>
    <property type="evidence" value="ECO:0007669"/>
    <property type="project" value="InterPro"/>
</dbReference>
<evidence type="ECO:0000256" key="6">
    <source>
        <dbReference type="SAM" id="Phobius"/>
    </source>
</evidence>
<dbReference type="GO" id="GO:0005886">
    <property type="term" value="C:plasma membrane"/>
    <property type="evidence" value="ECO:0007669"/>
    <property type="project" value="UniProtKB-SubCell"/>
</dbReference>
<keyword evidence="5 6" id="KW-0472">Membrane</keyword>
<evidence type="ECO:0000256" key="4">
    <source>
        <dbReference type="ARBA" id="ARBA00022989"/>
    </source>
</evidence>
<keyword evidence="9" id="KW-1185">Reference proteome</keyword>
<feature type="transmembrane region" description="Helical" evidence="6">
    <location>
        <begin position="77"/>
        <end position="104"/>
    </location>
</feature>
<name>A0A6M1PC86_9BACL</name>
<sequence>MKFDFILHWLWALVFSILALSGIAMAGAKYGWVMQYDIATADIVHRLAAVVYVLLTLIVIIYEMIRILRRDKTKKPWLVFGPSGYGLFTFITTLIFIITGAMIWLFMDSNHAATAFALWVHDKLTYLAVASVIWHIYMKTHALKWPKKRHKRKDNLRGEGLRHVDEEKLV</sequence>
<evidence type="ECO:0000256" key="1">
    <source>
        <dbReference type="ARBA" id="ARBA00004651"/>
    </source>
</evidence>
<organism evidence="8 9">
    <name type="scientific">Paenibacillus apii</name>
    <dbReference type="NCBI Taxonomy" id="1850370"/>
    <lineage>
        <taxon>Bacteria</taxon>
        <taxon>Bacillati</taxon>
        <taxon>Bacillota</taxon>
        <taxon>Bacilli</taxon>
        <taxon>Bacillales</taxon>
        <taxon>Paenibacillaceae</taxon>
        <taxon>Paenibacillus</taxon>
    </lineage>
</organism>
<dbReference type="RefSeq" id="WP_165093134.1">
    <property type="nucleotide sequence ID" value="NZ_JAAKGU010000001.1"/>
</dbReference>
<protein>
    <recommendedName>
        <fullName evidence="7">Cytochrome b561 bacterial/Ni-hydrogenase domain-containing protein</fullName>
    </recommendedName>
</protein>
<evidence type="ECO:0000256" key="5">
    <source>
        <dbReference type="ARBA" id="ARBA00023136"/>
    </source>
</evidence>
<keyword evidence="2" id="KW-1003">Cell membrane</keyword>
<comment type="subcellular location">
    <subcellularLocation>
        <location evidence="1">Cell membrane</location>
        <topology evidence="1">Multi-pass membrane protein</topology>
    </subcellularLocation>
</comment>
<keyword evidence="3 6" id="KW-0812">Transmembrane</keyword>
<dbReference type="EMBL" id="JAAKGU010000001">
    <property type="protein sequence ID" value="NGM80797.1"/>
    <property type="molecule type" value="Genomic_DNA"/>
</dbReference>
<dbReference type="InterPro" id="IPR016174">
    <property type="entry name" value="Di-haem_cyt_TM"/>
</dbReference>
<evidence type="ECO:0000256" key="2">
    <source>
        <dbReference type="ARBA" id="ARBA00022475"/>
    </source>
</evidence>
<dbReference type="GO" id="GO:0009055">
    <property type="term" value="F:electron transfer activity"/>
    <property type="evidence" value="ECO:0007669"/>
    <property type="project" value="InterPro"/>
</dbReference>